<accession>A0A6J7MQ31</accession>
<evidence type="ECO:0000313" key="2">
    <source>
        <dbReference type="EMBL" id="CAB4981925.1"/>
    </source>
</evidence>
<dbReference type="EMBL" id="CAFBOI010000099">
    <property type="protein sequence ID" value="CAB4981925.1"/>
    <property type="molecule type" value="Genomic_DNA"/>
</dbReference>
<dbReference type="PANTHER" id="PTHR42879:SF2">
    <property type="entry name" value="3-OXOACYL-[ACYL-CARRIER-PROTEIN] REDUCTASE FABG"/>
    <property type="match status" value="1"/>
</dbReference>
<dbReference type="AlphaFoldDB" id="A0A6J7MQ31"/>
<dbReference type="InterPro" id="IPR002347">
    <property type="entry name" value="SDR_fam"/>
</dbReference>
<gene>
    <name evidence="2" type="ORF">UFOPK3948_00786</name>
    <name evidence="3" type="ORF">UFOPK4113_00684</name>
</gene>
<name>A0A6J7MQ31_9ZZZZ</name>
<evidence type="ECO:0000256" key="1">
    <source>
        <dbReference type="ARBA" id="ARBA00006484"/>
    </source>
</evidence>
<reference evidence="2" key="1">
    <citation type="submission" date="2020-05" db="EMBL/GenBank/DDBJ databases">
        <authorList>
            <person name="Chiriac C."/>
            <person name="Salcher M."/>
            <person name="Ghai R."/>
            <person name="Kavagutti S V."/>
        </authorList>
    </citation>
    <scope>NUCLEOTIDE SEQUENCE</scope>
</reference>
<protein>
    <submittedName>
        <fullName evidence="2">Unannotated protein</fullName>
    </submittedName>
</protein>
<dbReference type="InterPro" id="IPR036291">
    <property type="entry name" value="NAD(P)-bd_dom_sf"/>
</dbReference>
<evidence type="ECO:0000313" key="3">
    <source>
        <dbReference type="EMBL" id="CAB5018502.1"/>
    </source>
</evidence>
<dbReference type="Pfam" id="PF00106">
    <property type="entry name" value="adh_short"/>
    <property type="match status" value="1"/>
</dbReference>
<dbReference type="EMBL" id="CAFBPL010000081">
    <property type="protein sequence ID" value="CAB5018502.1"/>
    <property type="molecule type" value="Genomic_DNA"/>
</dbReference>
<dbReference type="PANTHER" id="PTHR42879">
    <property type="entry name" value="3-OXOACYL-(ACYL-CARRIER-PROTEIN) REDUCTASE"/>
    <property type="match status" value="1"/>
</dbReference>
<organism evidence="2">
    <name type="scientific">freshwater metagenome</name>
    <dbReference type="NCBI Taxonomy" id="449393"/>
    <lineage>
        <taxon>unclassified sequences</taxon>
        <taxon>metagenomes</taxon>
        <taxon>ecological metagenomes</taxon>
    </lineage>
</organism>
<dbReference type="InterPro" id="IPR050259">
    <property type="entry name" value="SDR"/>
</dbReference>
<comment type="similarity">
    <text evidence="1">Belongs to the short-chain dehydrogenases/reductases (SDR) family.</text>
</comment>
<sequence length="163" mass="17286">MQKIEDTTDAIWEKTLAINTTAPFRFIRAVTPVMKSQNYGRVIVIASIAGLMGEAFVTAYSASKHAVVGVVRASAVELSKYGITVNALCPGYVDTPMLDKGLDVTAARTGKTRDELRAALAAKQPGGRLLTANEVATAAIAFIDNGETGEARWLDAATIGEKK</sequence>
<dbReference type="Gene3D" id="3.40.50.720">
    <property type="entry name" value="NAD(P)-binding Rossmann-like Domain"/>
    <property type="match status" value="1"/>
</dbReference>
<proteinExistence type="inferred from homology"/>
<dbReference type="PRINTS" id="PR00081">
    <property type="entry name" value="GDHRDH"/>
</dbReference>
<dbReference type="SUPFAM" id="SSF51735">
    <property type="entry name" value="NAD(P)-binding Rossmann-fold domains"/>
    <property type="match status" value="1"/>
</dbReference>